<sequence>GVSMEYLIGETVVSNYVSMDNFFKHLNPSEKWEIYKLSHNWVTDRMFDRFDNEI</sequence>
<gene>
    <name evidence="1" type="ORF">M2256_002729</name>
</gene>
<comment type="caution">
    <text evidence="1">The sequence shown here is derived from an EMBL/GenBank/DDBJ whole genome shotgun (WGS) entry which is preliminary data.</text>
</comment>
<evidence type="ECO:0000313" key="2">
    <source>
        <dbReference type="Proteomes" id="UP001207687"/>
    </source>
</evidence>
<reference evidence="1" key="1">
    <citation type="submission" date="2023-08" db="EMBL/GenBank/DDBJ databases">
        <title>Genomic analyses of the natural microbiome of Caenorhabditis elegans.</title>
        <authorList>
            <person name="Samuel B."/>
        </authorList>
    </citation>
    <scope>NUCLEOTIDE SEQUENCE</scope>
    <source>
        <strain evidence="1">BIGb0220</strain>
    </source>
</reference>
<organism evidence="1 2">
    <name type="scientific">Lactococcus lactis</name>
    <dbReference type="NCBI Taxonomy" id="1358"/>
    <lineage>
        <taxon>Bacteria</taxon>
        <taxon>Bacillati</taxon>
        <taxon>Bacillota</taxon>
        <taxon>Bacilli</taxon>
        <taxon>Lactobacillales</taxon>
        <taxon>Streptococcaceae</taxon>
        <taxon>Lactococcus</taxon>
    </lineage>
</organism>
<accession>A0AAW5TLX1</accession>
<dbReference type="AlphaFoldDB" id="A0AAW5TLX1"/>
<feature type="non-terminal residue" evidence="1">
    <location>
        <position position="1"/>
    </location>
</feature>
<proteinExistence type="predicted"/>
<protein>
    <submittedName>
        <fullName evidence="1">Uncharacterized protein</fullName>
    </submittedName>
</protein>
<dbReference type="EMBL" id="JAOQNN010000003">
    <property type="protein sequence ID" value="MCW2282184.1"/>
    <property type="molecule type" value="Genomic_DNA"/>
</dbReference>
<dbReference type="Proteomes" id="UP001207687">
    <property type="component" value="Unassembled WGS sequence"/>
</dbReference>
<name>A0AAW5TLX1_9LACT</name>
<evidence type="ECO:0000313" key="1">
    <source>
        <dbReference type="EMBL" id="MCW2282184.1"/>
    </source>
</evidence>